<evidence type="ECO:0000313" key="10">
    <source>
        <dbReference type="EMBL" id="AHF04314.1"/>
    </source>
</evidence>
<proteinExistence type="predicted"/>
<dbReference type="Proteomes" id="UP000005275">
    <property type="component" value="Chromosome"/>
</dbReference>
<accession>W0E532</accession>
<sequence>MPLPSVSSPMSRATLLRLTLLVVILLGSGARALDLAGLPVWHDETFSLLRIFGHPFEALQAALEAAEPISAAELLRFQRPDPALGWAATLRALASHPEHAPLYYLLGRVAGGLASDPVVGLRGLAALFGVLLVPAVFWLTRELGGRGLTPWVAAALVAVSPVQLLYAQEARQYALWLLLVVAASAALLHACRHDRRGDWWGYGALLTLGLYTHLLFVLMLPVHALVVLARGERWRRWLVAVVTAGVLFLPWVAVMAFAPERIDEFTAWMQRPIDGARILAAWRDHLVHTFIDLGPTRLPGWTVALLLMTLLWALWRFVVTAPGVAVRLLLATILVHLGIVLGPDLVLGGSRSLHLRYALPALLALGLILAWSLGRALEAPGPTAHGAALVLLLLLALGLGSQHAILEAETWWTKQFSADNAAIAERINRQTTGVEVLASPSGVSAGELLSLAHQLAPETRLRQLADPAALTPAPERTYYLLTPSESLRAQLAPTHRITPIAPTWQWFVATPETDPTPDSGASR</sequence>
<comment type="subcellular location">
    <subcellularLocation>
        <location evidence="1">Cell membrane</location>
        <topology evidence="1">Multi-pass membrane protein</topology>
    </subcellularLocation>
</comment>
<dbReference type="GO" id="GO:0016763">
    <property type="term" value="F:pentosyltransferase activity"/>
    <property type="evidence" value="ECO:0007669"/>
    <property type="project" value="TreeGrafter"/>
</dbReference>
<dbReference type="PANTHER" id="PTHR33908">
    <property type="entry name" value="MANNOSYLTRANSFERASE YKCB-RELATED"/>
    <property type="match status" value="1"/>
</dbReference>
<evidence type="ECO:0000259" key="9">
    <source>
        <dbReference type="Pfam" id="PF13231"/>
    </source>
</evidence>
<evidence type="ECO:0000256" key="6">
    <source>
        <dbReference type="ARBA" id="ARBA00022989"/>
    </source>
</evidence>
<evidence type="ECO:0000256" key="7">
    <source>
        <dbReference type="ARBA" id="ARBA00023136"/>
    </source>
</evidence>
<dbReference type="EMBL" id="CP007031">
    <property type="protein sequence ID" value="AHF04314.1"/>
    <property type="molecule type" value="Genomic_DNA"/>
</dbReference>
<keyword evidence="3" id="KW-0328">Glycosyltransferase</keyword>
<keyword evidence="6 8" id="KW-1133">Transmembrane helix</keyword>
<reference evidence="10 11" key="1">
    <citation type="submission" date="2013-12" db="EMBL/GenBank/DDBJ databases">
        <authorList>
            <consortium name="DOE Joint Genome Institute"/>
            <person name="Bryant D.A."/>
            <person name="Huntemann M."/>
            <person name="Han J."/>
            <person name="Chen A."/>
            <person name="Kyrpides N."/>
            <person name="Mavromatis K."/>
            <person name="Markowitz V."/>
            <person name="Palaniappan K."/>
            <person name="Ivanova N."/>
            <person name="Schaumberg A."/>
            <person name="Pati A."/>
            <person name="Liolios K."/>
            <person name="Nordberg H.P."/>
            <person name="Cantor M.N."/>
            <person name="Hua S.X."/>
            <person name="Woyke T."/>
        </authorList>
    </citation>
    <scope>NUCLEOTIDE SEQUENCE [LARGE SCALE GENOMIC DNA]</scope>
    <source>
        <strain evidence="10 11">984</strain>
    </source>
</reference>
<dbReference type="InterPro" id="IPR050297">
    <property type="entry name" value="LipidA_mod_glycosyltrf_83"/>
</dbReference>
<evidence type="ECO:0000256" key="5">
    <source>
        <dbReference type="ARBA" id="ARBA00022692"/>
    </source>
</evidence>
<dbReference type="eggNOG" id="COG5305">
    <property type="taxonomic scope" value="Bacteria"/>
</dbReference>
<dbReference type="HOGENOM" id="CLU_037292_0_0_6"/>
<evidence type="ECO:0000256" key="4">
    <source>
        <dbReference type="ARBA" id="ARBA00022679"/>
    </source>
</evidence>
<protein>
    <submittedName>
        <fullName evidence="10">Glycosyl transferase family 39</fullName>
    </submittedName>
</protein>
<name>W0E532_MARPU</name>
<gene>
    <name evidence="10" type="ORF">MARPU_10970</name>
</gene>
<dbReference type="InterPro" id="IPR038731">
    <property type="entry name" value="RgtA/B/C-like"/>
</dbReference>
<keyword evidence="7 8" id="KW-0472">Membrane</keyword>
<feature type="transmembrane region" description="Helical" evidence="8">
    <location>
        <begin position="237"/>
        <end position="258"/>
    </location>
</feature>
<dbReference type="STRING" id="765910.MARPU_10970"/>
<keyword evidence="4 10" id="KW-0808">Transferase</keyword>
<dbReference type="PANTHER" id="PTHR33908:SF11">
    <property type="entry name" value="MEMBRANE PROTEIN"/>
    <property type="match status" value="1"/>
</dbReference>
<organism evidence="10 11">
    <name type="scientific">Marichromatium purpuratum 984</name>
    <dbReference type="NCBI Taxonomy" id="765910"/>
    <lineage>
        <taxon>Bacteria</taxon>
        <taxon>Pseudomonadati</taxon>
        <taxon>Pseudomonadota</taxon>
        <taxon>Gammaproteobacteria</taxon>
        <taxon>Chromatiales</taxon>
        <taxon>Chromatiaceae</taxon>
        <taxon>Marichromatium</taxon>
    </lineage>
</organism>
<dbReference type="RefSeq" id="WP_025275285.1">
    <property type="nucleotide sequence ID" value="NZ_CP007031.1"/>
</dbReference>
<feature type="transmembrane region" description="Helical" evidence="8">
    <location>
        <begin position="324"/>
        <end position="343"/>
    </location>
</feature>
<dbReference type="Pfam" id="PF13231">
    <property type="entry name" value="PMT_2"/>
    <property type="match status" value="1"/>
</dbReference>
<feature type="transmembrane region" description="Helical" evidence="8">
    <location>
        <begin position="203"/>
        <end position="225"/>
    </location>
</feature>
<evidence type="ECO:0000256" key="3">
    <source>
        <dbReference type="ARBA" id="ARBA00022676"/>
    </source>
</evidence>
<dbReference type="KEGG" id="mpur:MARPU_10970"/>
<feature type="domain" description="Glycosyltransferase RgtA/B/C/D-like" evidence="9">
    <location>
        <begin position="99"/>
        <end position="251"/>
    </location>
</feature>
<keyword evidence="2" id="KW-1003">Cell membrane</keyword>
<keyword evidence="5 8" id="KW-0812">Transmembrane</keyword>
<feature type="transmembrane region" description="Helical" evidence="8">
    <location>
        <begin position="386"/>
        <end position="406"/>
    </location>
</feature>
<evidence type="ECO:0000313" key="11">
    <source>
        <dbReference type="Proteomes" id="UP000005275"/>
    </source>
</evidence>
<feature type="transmembrane region" description="Helical" evidence="8">
    <location>
        <begin position="119"/>
        <end position="139"/>
    </location>
</feature>
<evidence type="ECO:0000256" key="1">
    <source>
        <dbReference type="ARBA" id="ARBA00004651"/>
    </source>
</evidence>
<evidence type="ECO:0000256" key="2">
    <source>
        <dbReference type="ARBA" id="ARBA00022475"/>
    </source>
</evidence>
<dbReference type="AlphaFoldDB" id="W0E532"/>
<feature type="transmembrane region" description="Helical" evidence="8">
    <location>
        <begin position="355"/>
        <end position="374"/>
    </location>
</feature>
<feature type="transmembrane region" description="Helical" evidence="8">
    <location>
        <begin position="151"/>
        <end position="167"/>
    </location>
</feature>
<keyword evidence="11" id="KW-1185">Reference proteome</keyword>
<dbReference type="GO" id="GO:0009103">
    <property type="term" value="P:lipopolysaccharide biosynthetic process"/>
    <property type="evidence" value="ECO:0007669"/>
    <property type="project" value="UniProtKB-ARBA"/>
</dbReference>
<feature type="transmembrane region" description="Helical" evidence="8">
    <location>
        <begin position="298"/>
        <end position="318"/>
    </location>
</feature>
<dbReference type="GO" id="GO:0005886">
    <property type="term" value="C:plasma membrane"/>
    <property type="evidence" value="ECO:0007669"/>
    <property type="project" value="UniProtKB-SubCell"/>
</dbReference>
<dbReference type="OrthoDB" id="495800at2"/>
<evidence type="ECO:0000256" key="8">
    <source>
        <dbReference type="SAM" id="Phobius"/>
    </source>
</evidence>
<feature type="transmembrane region" description="Helical" evidence="8">
    <location>
        <begin position="173"/>
        <end position="191"/>
    </location>
</feature>